<reference evidence="4" key="1">
    <citation type="submission" date="2023-08" db="EMBL/GenBank/DDBJ databases">
        <title>Genomic characterization of piscicolin 126 produced by Carnobacterium maltaromaticum CM22 strain isolated from salmon (Salmo salar).</title>
        <authorList>
            <person name="Gonzalez-Gragera E."/>
            <person name="Garcia-Lopez J.D."/>
            <person name="Teso-Perez C."/>
            <person name="Gimenez-Hernandez I."/>
            <person name="Peralta-Sanchez J.M."/>
            <person name="Valdivia E."/>
            <person name="Montalban-Lopez M."/>
            <person name="Martin-Platero A.M."/>
            <person name="Banos A."/>
            <person name="Martinez-Bueno M."/>
        </authorList>
    </citation>
    <scope>NUCLEOTIDE SEQUENCE</scope>
    <source>
        <strain evidence="4">CM22</strain>
    </source>
</reference>
<dbReference type="PANTHER" id="PTHR30185">
    <property type="entry name" value="CRYPTIC BETA-GLUCOSIDE BGL OPERON ANTITERMINATOR"/>
    <property type="match status" value="1"/>
</dbReference>
<evidence type="ECO:0000313" key="5">
    <source>
        <dbReference type="Proteomes" id="UP001290462"/>
    </source>
</evidence>
<dbReference type="Pfam" id="PF05043">
    <property type="entry name" value="Mga"/>
    <property type="match status" value="2"/>
</dbReference>
<feature type="domain" description="Mga helix-turn-helix" evidence="3">
    <location>
        <begin position="12"/>
        <end position="55"/>
    </location>
</feature>
<evidence type="ECO:0000259" key="3">
    <source>
        <dbReference type="Pfam" id="PF05043"/>
    </source>
</evidence>
<dbReference type="InterPro" id="IPR050661">
    <property type="entry name" value="BglG_antiterminators"/>
</dbReference>
<dbReference type="EMBL" id="JAVBVO010000003">
    <property type="protein sequence ID" value="MDZ5759111.1"/>
    <property type="molecule type" value="Genomic_DNA"/>
</dbReference>
<evidence type="ECO:0000256" key="1">
    <source>
        <dbReference type="ARBA" id="ARBA00023015"/>
    </source>
</evidence>
<proteinExistence type="predicted"/>
<evidence type="ECO:0000256" key="2">
    <source>
        <dbReference type="ARBA" id="ARBA00023163"/>
    </source>
</evidence>
<keyword evidence="1" id="KW-0805">Transcription regulation</keyword>
<evidence type="ECO:0000313" key="4">
    <source>
        <dbReference type="EMBL" id="MDZ5759111.1"/>
    </source>
</evidence>
<keyword evidence="2" id="KW-0804">Transcription</keyword>
<name>A0AAW9K782_CARML</name>
<dbReference type="InterPro" id="IPR007737">
    <property type="entry name" value="Mga_HTH"/>
</dbReference>
<feature type="domain" description="Mga helix-turn-helix" evidence="3">
    <location>
        <begin position="89"/>
        <end position="172"/>
    </location>
</feature>
<dbReference type="PANTHER" id="PTHR30185:SF18">
    <property type="entry name" value="TRANSCRIPTIONAL REGULATOR MTLR"/>
    <property type="match status" value="1"/>
</dbReference>
<comment type="caution">
    <text evidence="4">The sequence shown here is derived from an EMBL/GenBank/DDBJ whole genome shotgun (WGS) entry which is preliminary data.</text>
</comment>
<dbReference type="AlphaFoldDB" id="A0AAW9K782"/>
<protein>
    <submittedName>
        <fullName evidence="4">Helix-turn-helix domain-containing protein</fullName>
    </submittedName>
</protein>
<dbReference type="Proteomes" id="UP001290462">
    <property type="component" value="Unassembled WGS sequence"/>
</dbReference>
<sequence>MLYALLKKQDFNKLQLFNYISRHEQVEINYLADTFKLSKTTIRRHIADLNSLLKENGKTSYFQINQTDSSHYYLTPLTQEKFAHLSFKLQSHYLNISPQFQLLALFFSSHSLTIYQICEALIISENYCYKLIKQLKAILKTVSISINKSVENQSFSLHGSESTIRFMYIWLFLPSYQNISWPFSHLTQDSVRFAYSKADTGPLEHSTRSAKTRIEFILAIIDKRVRHNQLNEPFDETLYSIVQIFMKQHDVSKNIPHFPATFPLAVGSEKEVNEREHFNLIIRTINSSIDTQQDKLNIGEQFTLLNNPITNFYSDFIPAFFKKYNIKKSNDSLFEFMYYTVFTHSYSIYSHFNPMMMTQLNHLDSEIQIITDNTQTFKNDLDDAFSTYSMPPDLITDFTTELVSSVLVTLSQIHKEKVLYLYVQYSRDIVGGAFIQSEIHHFFSAKSIKFVSSIHDADIIISDSNELSATSEFHFFEDTTRNSSWINLFSFLQRKLYELYFLTNL</sequence>
<accession>A0AAW9K782</accession>
<gene>
    <name evidence="4" type="ORF">RAK27_10620</name>
</gene>
<organism evidence="4 5">
    <name type="scientific">Carnobacterium maltaromaticum</name>
    <name type="common">Carnobacterium piscicola</name>
    <dbReference type="NCBI Taxonomy" id="2751"/>
    <lineage>
        <taxon>Bacteria</taxon>
        <taxon>Bacillati</taxon>
        <taxon>Bacillota</taxon>
        <taxon>Bacilli</taxon>
        <taxon>Lactobacillales</taxon>
        <taxon>Carnobacteriaceae</taxon>
        <taxon>Carnobacterium</taxon>
    </lineage>
</organism>
<dbReference type="RefSeq" id="WP_010052760.1">
    <property type="nucleotide sequence ID" value="NZ_CBCPHT010000001.1"/>
</dbReference>